<gene>
    <name evidence="8" type="ORF">UCRPC4_g01932</name>
</gene>
<feature type="transmembrane region" description="Helical" evidence="7">
    <location>
        <begin position="306"/>
        <end position="328"/>
    </location>
</feature>
<feature type="transmembrane region" description="Helical" evidence="7">
    <location>
        <begin position="65"/>
        <end position="87"/>
    </location>
</feature>
<dbReference type="AlphaFoldDB" id="A0A0G2GPK7"/>
<dbReference type="Gene3D" id="1.20.1250.20">
    <property type="entry name" value="MFS general substrate transporter like domains"/>
    <property type="match status" value="1"/>
</dbReference>
<evidence type="ECO:0000256" key="4">
    <source>
        <dbReference type="ARBA" id="ARBA00022989"/>
    </source>
</evidence>
<feature type="compositionally biased region" description="Low complexity" evidence="6">
    <location>
        <begin position="353"/>
        <end position="364"/>
    </location>
</feature>
<feature type="transmembrane region" description="Helical" evidence="7">
    <location>
        <begin position="282"/>
        <end position="300"/>
    </location>
</feature>
<evidence type="ECO:0000256" key="3">
    <source>
        <dbReference type="ARBA" id="ARBA00022692"/>
    </source>
</evidence>
<evidence type="ECO:0000256" key="6">
    <source>
        <dbReference type="SAM" id="MobiDB-lite"/>
    </source>
</evidence>
<evidence type="ECO:0000256" key="5">
    <source>
        <dbReference type="ARBA" id="ARBA00023136"/>
    </source>
</evidence>
<feature type="region of interest" description="Disordered" evidence="6">
    <location>
        <begin position="348"/>
        <end position="377"/>
    </location>
</feature>
<evidence type="ECO:0000256" key="2">
    <source>
        <dbReference type="ARBA" id="ARBA00022448"/>
    </source>
</evidence>
<dbReference type="OrthoDB" id="28755at2759"/>
<feature type="transmembrane region" description="Helical" evidence="7">
    <location>
        <begin position="134"/>
        <end position="153"/>
    </location>
</feature>
<accession>A0A0G2GPK7</accession>
<reference evidence="8 9" key="1">
    <citation type="submission" date="2015-05" db="EMBL/GenBank/DDBJ databases">
        <title>Distinctive expansion of gene families associated with plant cell wall degradation and secondary metabolism in the genomes of grapevine trunk pathogens.</title>
        <authorList>
            <person name="Lawrence D.P."/>
            <person name="Travadon R."/>
            <person name="Rolshausen P.E."/>
            <person name="Baumgartner K."/>
        </authorList>
    </citation>
    <scope>NUCLEOTIDE SEQUENCE [LARGE SCALE GENOMIC DNA]</scope>
    <source>
        <strain evidence="8">UCRPC4</strain>
    </source>
</reference>
<comment type="caution">
    <text evidence="8">The sequence shown here is derived from an EMBL/GenBank/DDBJ whole genome shotgun (WGS) entry which is preliminary data.</text>
</comment>
<keyword evidence="9" id="KW-1185">Reference proteome</keyword>
<keyword evidence="2" id="KW-0813">Transport</keyword>
<dbReference type="EMBL" id="LCWF01000045">
    <property type="protein sequence ID" value="KKY25293.1"/>
    <property type="molecule type" value="Genomic_DNA"/>
</dbReference>
<dbReference type="SUPFAM" id="SSF103473">
    <property type="entry name" value="MFS general substrate transporter"/>
    <property type="match status" value="2"/>
</dbReference>
<keyword evidence="3 7" id="KW-0812">Transmembrane</keyword>
<dbReference type="GO" id="GO:0008506">
    <property type="term" value="F:sucrose:proton symporter activity"/>
    <property type="evidence" value="ECO:0007669"/>
    <property type="project" value="TreeGrafter"/>
</dbReference>
<protein>
    <submittedName>
        <fullName evidence="8">Putative sucrose transporter</fullName>
    </submittedName>
</protein>
<comment type="subcellular location">
    <subcellularLocation>
        <location evidence="1">Membrane</location>
        <topology evidence="1">Multi-pass membrane protein</topology>
    </subcellularLocation>
</comment>
<name>A0A0G2GPK7_PHACM</name>
<dbReference type="PANTHER" id="PTHR19432">
    <property type="entry name" value="SUGAR TRANSPORTER"/>
    <property type="match status" value="1"/>
</dbReference>
<evidence type="ECO:0000256" key="7">
    <source>
        <dbReference type="SAM" id="Phobius"/>
    </source>
</evidence>
<dbReference type="PANTHER" id="PTHR19432:SF35">
    <property type="entry name" value="SOLUTE CARRIER FAMILY 45 MEMBER 3 ISOFORM X1"/>
    <property type="match status" value="1"/>
</dbReference>
<evidence type="ECO:0000256" key="1">
    <source>
        <dbReference type="ARBA" id="ARBA00004141"/>
    </source>
</evidence>
<keyword evidence="4 7" id="KW-1133">Transmembrane helix</keyword>
<organism evidence="8 9">
    <name type="scientific">Phaeomoniella chlamydospora</name>
    <name type="common">Phaeoacremonium chlamydosporum</name>
    <dbReference type="NCBI Taxonomy" id="158046"/>
    <lineage>
        <taxon>Eukaryota</taxon>
        <taxon>Fungi</taxon>
        <taxon>Dikarya</taxon>
        <taxon>Ascomycota</taxon>
        <taxon>Pezizomycotina</taxon>
        <taxon>Eurotiomycetes</taxon>
        <taxon>Chaetothyriomycetidae</taxon>
        <taxon>Phaeomoniellales</taxon>
        <taxon>Phaeomoniellaceae</taxon>
        <taxon>Phaeomoniella</taxon>
    </lineage>
</organism>
<feature type="transmembrane region" description="Helical" evidence="7">
    <location>
        <begin position="184"/>
        <end position="205"/>
    </location>
</feature>
<dbReference type="InterPro" id="IPR036259">
    <property type="entry name" value="MFS_trans_sf"/>
</dbReference>
<reference evidence="8 9" key="2">
    <citation type="submission" date="2015-05" db="EMBL/GenBank/DDBJ databases">
        <authorList>
            <person name="Morales-Cruz A."/>
            <person name="Amrine K.C."/>
            <person name="Cantu D."/>
        </authorList>
    </citation>
    <scope>NUCLEOTIDE SEQUENCE [LARGE SCALE GENOMIC DNA]</scope>
    <source>
        <strain evidence="8">UCRPC4</strain>
    </source>
</reference>
<evidence type="ECO:0000313" key="9">
    <source>
        <dbReference type="Proteomes" id="UP000053317"/>
    </source>
</evidence>
<sequence>MCTMSHSSTVQAAIRAFIVDNAPTHQQEEANAWASRLNGIGNVLGYTFGYADLPKIFPFLGKTQFEVLCAIATFALAITLFISCSIIKEEDPSLWGPPDRSGAGLFTFFRQTFRSVRRLQPQVRKICEVQLANWIAWFPFLFYMTTFIGQLYVNPYLEKNEKDHNLSDRDIDQLWQEGTRVGTFALLIYSITSFASNVFLPFLVIPTYIPRGMQKVHSVQSMVVATSPIGSRPRTPMAIPRTPGNDPSVYFPETDPAPAKPPSRLARLLNHLRIPGLTLRRLWMFAQILFAVCMFSTFFIRTPMLGAIMTAFVGVSWSVSLWAPFALISAEIAKSADKVREHYLKKAAKRQKSASSDSSASASPVPKPSNPQPVEDDNEIDERDEVTAQAGIILGLHNCSISAPQIVATLISSAVFRALQKPRGTPGDDSVGWVLRLAGVAALVAAYMTSRLDDRKDDDGSEE</sequence>
<evidence type="ECO:0000313" key="8">
    <source>
        <dbReference type="EMBL" id="KKY25293.1"/>
    </source>
</evidence>
<proteinExistence type="predicted"/>
<keyword evidence="5 7" id="KW-0472">Membrane</keyword>
<dbReference type="Proteomes" id="UP000053317">
    <property type="component" value="Unassembled WGS sequence"/>
</dbReference>
<dbReference type="GO" id="GO:0005886">
    <property type="term" value="C:plasma membrane"/>
    <property type="evidence" value="ECO:0007669"/>
    <property type="project" value="TreeGrafter"/>
</dbReference>